<keyword evidence="2" id="KW-1185">Reference proteome</keyword>
<comment type="caution">
    <text evidence="1">The sequence shown here is derived from an EMBL/GenBank/DDBJ whole genome shotgun (WGS) entry which is preliminary data.</text>
</comment>
<name>A0A835Z8L4_9STRA</name>
<dbReference type="Proteomes" id="UP000664859">
    <property type="component" value="Unassembled WGS sequence"/>
</dbReference>
<accession>A0A835Z8L4</accession>
<reference evidence="1" key="1">
    <citation type="submission" date="2021-02" db="EMBL/GenBank/DDBJ databases">
        <title>First Annotated Genome of the Yellow-green Alga Tribonema minus.</title>
        <authorList>
            <person name="Mahan K.M."/>
        </authorList>
    </citation>
    <scope>NUCLEOTIDE SEQUENCE</scope>
    <source>
        <strain evidence="1">UTEX B ZZ1240</strain>
    </source>
</reference>
<dbReference type="OrthoDB" id="446290at2759"/>
<proteinExistence type="predicted"/>
<dbReference type="AlphaFoldDB" id="A0A835Z8L4"/>
<sequence length="64" mass="7144">QAVDEVARNKMWVEVINKENAVIGRPHTFFLDPSKLCFLPRKPTEVDPRALAAEAAAGNVTVRR</sequence>
<protein>
    <submittedName>
        <fullName evidence="1">Uncharacterized protein</fullName>
    </submittedName>
</protein>
<feature type="non-terminal residue" evidence="1">
    <location>
        <position position="1"/>
    </location>
</feature>
<evidence type="ECO:0000313" key="1">
    <source>
        <dbReference type="EMBL" id="KAG5189000.1"/>
    </source>
</evidence>
<organism evidence="1 2">
    <name type="scientific">Tribonema minus</name>
    <dbReference type="NCBI Taxonomy" id="303371"/>
    <lineage>
        <taxon>Eukaryota</taxon>
        <taxon>Sar</taxon>
        <taxon>Stramenopiles</taxon>
        <taxon>Ochrophyta</taxon>
        <taxon>PX clade</taxon>
        <taxon>Xanthophyceae</taxon>
        <taxon>Tribonematales</taxon>
        <taxon>Tribonemataceae</taxon>
        <taxon>Tribonema</taxon>
    </lineage>
</organism>
<dbReference type="EMBL" id="JAFCMP010000058">
    <property type="protein sequence ID" value="KAG5189000.1"/>
    <property type="molecule type" value="Genomic_DNA"/>
</dbReference>
<gene>
    <name evidence="1" type="ORF">JKP88DRAFT_177378</name>
</gene>
<evidence type="ECO:0000313" key="2">
    <source>
        <dbReference type="Proteomes" id="UP000664859"/>
    </source>
</evidence>